<protein>
    <submittedName>
        <fullName evidence="1">Uncharacterized protein</fullName>
    </submittedName>
</protein>
<evidence type="ECO:0000313" key="2">
    <source>
        <dbReference type="Proteomes" id="UP000324222"/>
    </source>
</evidence>
<name>A0A5B7HL44_PORTR</name>
<accession>A0A5B7HL44</accession>
<evidence type="ECO:0000313" key="1">
    <source>
        <dbReference type="EMBL" id="MPC70469.1"/>
    </source>
</evidence>
<comment type="caution">
    <text evidence="1">The sequence shown here is derived from an EMBL/GenBank/DDBJ whole genome shotgun (WGS) entry which is preliminary data.</text>
</comment>
<reference evidence="1 2" key="1">
    <citation type="submission" date="2019-05" db="EMBL/GenBank/DDBJ databases">
        <title>Another draft genome of Portunus trituberculatus and its Hox gene families provides insights of decapod evolution.</title>
        <authorList>
            <person name="Jeong J.-H."/>
            <person name="Song I."/>
            <person name="Kim S."/>
            <person name="Choi T."/>
            <person name="Kim D."/>
            <person name="Ryu S."/>
            <person name="Kim W."/>
        </authorList>
    </citation>
    <scope>NUCLEOTIDE SEQUENCE [LARGE SCALE GENOMIC DNA]</scope>
    <source>
        <tissue evidence="1">Muscle</tissue>
    </source>
</reference>
<organism evidence="1 2">
    <name type="scientific">Portunus trituberculatus</name>
    <name type="common">Swimming crab</name>
    <name type="synonym">Neptunus trituberculatus</name>
    <dbReference type="NCBI Taxonomy" id="210409"/>
    <lineage>
        <taxon>Eukaryota</taxon>
        <taxon>Metazoa</taxon>
        <taxon>Ecdysozoa</taxon>
        <taxon>Arthropoda</taxon>
        <taxon>Crustacea</taxon>
        <taxon>Multicrustacea</taxon>
        <taxon>Malacostraca</taxon>
        <taxon>Eumalacostraca</taxon>
        <taxon>Eucarida</taxon>
        <taxon>Decapoda</taxon>
        <taxon>Pleocyemata</taxon>
        <taxon>Brachyura</taxon>
        <taxon>Eubrachyura</taxon>
        <taxon>Portunoidea</taxon>
        <taxon>Portunidae</taxon>
        <taxon>Portuninae</taxon>
        <taxon>Portunus</taxon>
    </lineage>
</organism>
<keyword evidence="2" id="KW-1185">Reference proteome</keyword>
<dbReference type="AlphaFoldDB" id="A0A5B7HL44"/>
<dbReference type="EMBL" id="VSRR010031180">
    <property type="protein sequence ID" value="MPC70469.1"/>
    <property type="molecule type" value="Genomic_DNA"/>
</dbReference>
<sequence>MTTAKWPSFDVLVKEGSLPCSILARRGHKAAPKLLWRNTSGGKVYEWACKAARLSWFGSSHLRCPSDSRRVPGRRKLIGNAGPVFLSPDCKASDKSV</sequence>
<dbReference type="Proteomes" id="UP000324222">
    <property type="component" value="Unassembled WGS sequence"/>
</dbReference>
<proteinExistence type="predicted"/>
<gene>
    <name evidence="1" type="ORF">E2C01_064718</name>
</gene>